<keyword evidence="5 8" id="KW-0378">Hydrolase</keyword>
<dbReference type="InterPro" id="IPR000743">
    <property type="entry name" value="Glyco_hydro_28"/>
</dbReference>
<evidence type="ECO:0000256" key="3">
    <source>
        <dbReference type="ARBA" id="ARBA00022512"/>
    </source>
</evidence>
<keyword evidence="3" id="KW-0134">Cell wall</keyword>
<dbReference type="STRING" id="4072.A0A2G2YTZ8"/>
<dbReference type="Gramene" id="PHT73257">
    <property type="protein sequence ID" value="PHT73257"/>
    <property type="gene ID" value="T459_24042"/>
</dbReference>
<dbReference type="GO" id="GO:0005975">
    <property type="term" value="P:carbohydrate metabolic process"/>
    <property type="evidence" value="ECO:0007669"/>
    <property type="project" value="InterPro"/>
</dbReference>
<comment type="similarity">
    <text evidence="2 8">Belongs to the glycosyl hydrolase 28 family.</text>
</comment>
<keyword evidence="4" id="KW-0964">Secreted</keyword>
<comment type="subcellular location">
    <subcellularLocation>
        <location evidence="1">Secreted</location>
        <location evidence="1">Cell wall</location>
    </subcellularLocation>
</comment>
<dbReference type="Proteomes" id="UP000222542">
    <property type="component" value="Unassembled WGS sequence"/>
</dbReference>
<evidence type="ECO:0000313" key="9">
    <source>
        <dbReference type="EMBL" id="PHT73257.1"/>
    </source>
</evidence>
<keyword evidence="7" id="KW-0961">Cell wall biogenesis/degradation</keyword>
<gene>
    <name evidence="9" type="ORF">T459_24042</name>
</gene>
<comment type="caution">
    <text evidence="9">The sequence shown here is derived from an EMBL/GenBank/DDBJ whole genome shotgun (WGS) entry which is preliminary data.</text>
</comment>
<evidence type="ECO:0000256" key="7">
    <source>
        <dbReference type="ARBA" id="ARBA00023316"/>
    </source>
</evidence>
<reference evidence="9 10" key="2">
    <citation type="journal article" date="2017" name="Genome Biol.">
        <title>New reference genome sequences of hot pepper reveal the massive evolution of plant disease-resistance genes by retroduplication.</title>
        <authorList>
            <person name="Kim S."/>
            <person name="Park J."/>
            <person name="Yeom S.I."/>
            <person name="Kim Y.M."/>
            <person name="Seo E."/>
            <person name="Kim K.T."/>
            <person name="Kim M.S."/>
            <person name="Lee J.M."/>
            <person name="Cheong K."/>
            <person name="Shin H.S."/>
            <person name="Kim S.B."/>
            <person name="Han K."/>
            <person name="Lee J."/>
            <person name="Park M."/>
            <person name="Lee H.A."/>
            <person name="Lee H.Y."/>
            <person name="Lee Y."/>
            <person name="Oh S."/>
            <person name="Lee J.H."/>
            <person name="Choi E."/>
            <person name="Choi E."/>
            <person name="Lee S.E."/>
            <person name="Jeon J."/>
            <person name="Kim H."/>
            <person name="Choi G."/>
            <person name="Song H."/>
            <person name="Lee J."/>
            <person name="Lee S.C."/>
            <person name="Kwon J.K."/>
            <person name="Lee H.Y."/>
            <person name="Koo N."/>
            <person name="Hong Y."/>
            <person name="Kim R.W."/>
            <person name="Kang W.H."/>
            <person name="Huh J.H."/>
            <person name="Kang B.C."/>
            <person name="Yang T.J."/>
            <person name="Lee Y.H."/>
            <person name="Bennetzen J.L."/>
            <person name="Choi D."/>
        </authorList>
    </citation>
    <scope>NUCLEOTIDE SEQUENCE [LARGE SCALE GENOMIC DNA]</scope>
    <source>
        <strain evidence="10">cv. CM334</strain>
    </source>
</reference>
<evidence type="ECO:0000256" key="6">
    <source>
        <dbReference type="ARBA" id="ARBA00023295"/>
    </source>
</evidence>
<evidence type="ECO:0000256" key="2">
    <source>
        <dbReference type="ARBA" id="ARBA00008834"/>
    </source>
</evidence>
<organism evidence="9 10">
    <name type="scientific">Capsicum annuum</name>
    <name type="common">Capsicum pepper</name>
    <dbReference type="NCBI Taxonomy" id="4072"/>
    <lineage>
        <taxon>Eukaryota</taxon>
        <taxon>Viridiplantae</taxon>
        <taxon>Streptophyta</taxon>
        <taxon>Embryophyta</taxon>
        <taxon>Tracheophyta</taxon>
        <taxon>Spermatophyta</taxon>
        <taxon>Magnoliopsida</taxon>
        <taxon>eudicotyledons</taxon>
        <taxon>Gunneridae</taxon>
        <taxon>Pentapetalae</taxon>
        <taxon>asterids</taxon>
        <taxon>lamiids</taxon>
        <taxon>Solanales</taxon>
        <taxon>Solanaceae</taxon>
        <taxon>Solanoideae</taxon>
        <taxon>Capsiceae</taxon>
        <taxon>Capsicum</taxon>
    </lineage>
</organism>
<protein>
    <submittedName>
        <fullName evidence="9">Exopolygalacturonase</fullName>
    </submittedName>
</protein>
<dbReference type="SUPFAM" id="SSF51126">
    <property type="entry name" value="Pectin lyase-like"/>
    <property type="match status" value="1"/>
</dbReference>
<accession>A0A2G2YTZ8</accession>
<dbReference type="InterPro" id="IPR011050">
    <property type="entry name" value="Pectin_lyase_fold/virulence"/>
</dbReference>
<reference evidence="9 10" key="1">
    <citation type="journal article" date="2014" name="Nat. Genet.">
        <title>Genome sequence of the hot pepper provides insights into the evolution of pungency in Capsicum species.</title>
        <authorList>
            <person name="Kim S."/>
            <person name="Park M."/>
            <person name="Yeom S.I."/>
            <person name="Kim Y.M."/>
            <person name="Lee J.M."/>
            <person name="Lee H.A."/>
            <person name="Seo E."/>
            <person name="Choi J."/>
            <person name="Cheong K."/>
            <person name="Kim K.T."/>
            <person name="Jung K."/>
            <person name="Lee G.W."/>
            <person name="Oh S.K."/>
            <person name="Bae C."/>
            <person name="Kim S.B."/>
            <person name="Lee H.Y."/>
            <person name="Kim S.Y."/>
            <person name="Kim M.S."/>
            <person name="Kang B.C."/>
            <person name="Jo Y.D."/>
            <person name="Yang H.B."/>
            <person name="Jeong H.J."/>
            <person name="Kang W.H."/>
            <person name="Kwon J.K."/>
            <person name="Shin C."/>
            <person name="Lim J.Y."/>
            <person name="Park J.H."/>
            <person name="Huh J.H."/>
            <person name="Kim J.S."/>
            <person name="Kim B.D."/>
            <person name="Cohen O."/>
            <person name="Paran I."/>
            <person name="Suh M.C."/>
            <person name="Lee S.B."/>
            <person name="Kim Y.K."/>
            <person name="Shin Y."/>
            <person name="Noh S.J."/>
            <person name="Park J."/>
            <person name="Seo Y.S."/>
            <person name="Kwon S.Y."/>
            <person name="Kim H.A."/>
            <person name="Park J.M."/>
            <person name="Kim H.J."/>
            <person name="Choi S.B."/>
            <person name="Bosland P.W."/>
            <person name="Reeves G."/>
            <person name="Jo S.H."/>
            <person name="Lee B.W."/>
            <person name="Cho H.T."/>
            <person name="Choi H.S."/>
            <person name="Lee M.S."/>
            <person name="Yu Y."/>
            <person name="Do Choi Y."/>
            <person name="Park B.S."/>
            <person name="van Deynze A."/>
            <person name="Ashrafi H."/>
            <person name="Hill T."/>
            <person name="Kim W.T."/>
            <person name="Pai H.S."/>
            <person name="Ahn H.K."/>
            <person name="Yeam I."/>
            <person name="Giovannoni J.J."/>
            <person name="Rose J.K."/>
            <person name="Sorensen I."/>
            <person name="Lee S.J."/>
            <person name="Kim R.W."/>
            <person name="Choi I.Y."/>
            <person name="Choi B.S."/>
            <person name="Lim J.S."/>
            <person name="Lee Y.H."/>
            <person name="Choi D."/>
        </authorList>
    </citation>
    <scope>NUCLEOTIDE SEQUENCE [LARGE SCALE GENOMIC DNA]</scope>
    <source>
        <strain evidence="10">cv. CM334</strain>
    </source>
</reference>
<dbReference type="InterPro" id="IPR012334">
    <property type="entry name" value="Pectin_lyas_fold"/>
</dbReference>
<dbReference type="Pfam" id="PF00295">
    <property type="entry name" value="Glyco_hydro_28"/>
    <property type="match status" value="1"/>
</dbReference>
<evidence type="ECO:0000256" key="8">
    <source>
        <dbReference type="RuleBase" id="RU361169"/>
    </source>
</evidence>
<name>A0A2G2YTZ8_CAPAN</name>
<keyword evidence="10" id="KW-1185">Reference proteome</keyword>
<evidence type="ECO:0000313" key="10">
    <source>
        <dbReference type="Proteomes" id="UP000222542"/>
    </source>
</evidence>
<sequence>MNQVKLEGPCKGPIELQIQATLKAPSDPNSIKGCEWLTVNKLDGFTMSGGRALDGQGKAAWECKKSTKIPNNLSFNSLTNSIIKDITTLDSKSFHVNVNQCKNLTFFHFNVKAPDDSCHDPNQGPSHDEHPEP</sequence>
<dbReference type="GO" id="GO:0004650">
    <property type="term" value="F:polygalacturonase activity"/>
    <property type="evidence" value="ECO:0007669"/>
    <property type="project" value="InterPro"/>
</dbReference>
<dbReference type="AlphaFoldDB" id="A0A2G2YTZ8"/>
<evidence type="ECO:0000256" key="4">
    <source>
        <dbReference type="ARBA" id="ARBA00022525"/>
    </source>
</evidence>
<dbReference type="GO" id="GO:0071555">
    <property type="term" value="P:cell wall organization"/>
    <property type="evidence" value="ECO:0007669"/>
    <property type="project" value="UniProtKB-KW"/>
</dbReference>
<dbReference type="PANTHER" id="PTHR31375">
    <property type="match status" value="1"/>
</dbReference>
<dbReference type="EMBL" id="AYRZ02000009">
    <property type="protein sequence ID" value="PHT73257.1"/>
    <property type="molecule type" value="Genomic_DNA"/>
</dbReference>
<keyword evidence="6 8" id="KW-0326">Glycosidase</keyword>
<dbReference type="Gene3D" id="2.160.20.10">
    <property type="entry name" value="Single-stranded right-handed beta-helix, Pectin lyase-like"/>
    <property type="match status" value="1"/>
</dbReference>
<evidence type="ECO:0000256" key="5">
    <source>
        <dbReference type="ARBA" id="ARBA00022801"/>
    </source>
</evidence>
<proteinExistence type="inferred from homology"/>
<evidence type="ECO:0000256" key="1">
    <source>
        <dbReference type="ARBA" id="ARBA00004191"/>
    </source>
</evidence>